<dbReference type="EMBL" id="PCXM01000045">
    <property type="protein sequence ID" value="PIR39932.1"/>
    <property type="molecule type" value="Genomic_DNA"/>
</dbReference>
<keyword evidence="1" id="KW-0472">Membrane</keyword>
<gene>
    <name evidence="2" type="ORF">COV33_02555</name>
</gene>
<feature type="transmembrane region" description="Helical" evidence="1">
    <location>
        <begin position="31"/>
        <end position="50"/>
    </location>
</feature>
<sequence length="154" mass="18200">MNQNKIKYWEKNQELDKFNYQINIDSIKNTTFFLGSFFLPLMVAGILLIANQNYAYGFTISFSSIMFFIILNSIMTNKNGVWRDNAKRDFAIRDVMLRIWYKDDNKEKNGKVNTDLLDLQFEEIKKRYQVSLSKKDLEDIAECIINKKTNPKIS</sequence>
<comment type="caution">
    <text evidence="2">The sequence shown here is derived from an EMBL/GenBank/DDBJ whole genome shotgun (WGS) entry which is preliminary data.</text>
</comment>
<name>A0A2H0R082_9BACT</name>
<proteinExistence type="predicted"/>
<accession>A0A2H0R082</accession>
<reference evidence="2 3" key="1">
    <citation type="submission" date="2017-09" db="EMBL/GenBank/DDBJ databases">
        <title>Depth-based differentiation of microbial function through sediment-hosted aquifers and enrichment of novel symbionts in the deep terrestrial subsurface.</title>
        <authorList>
            <person name="Probst A.J."/>
            <person name="Ladd B."/>
            <person name="Jarett J.K."/>
            <person name="Geller-Mcgrath D.E."/>
            <person name="Sieber C.M."/>
            <person name="Emerson J.B."/>
            <person name="Anantharaman K."/>
            <person name="Thomas B.C."/>
            <person name="Malmstrom R."/>
            <person name="Stieglmeier M."/>
            <person name="Klingl A."/>
            <person name="Woyke T."/>
            <person name="Ryan C.M."/>
            <person name="Banfield J.F."/>
        </authorList>
    </citation>
    <scope>NUCLEOTIDE SEQUENCE [LARGE SCALE GENOMIC DNA]</scope>
    <source>
        <strain evidence="2">CG10_big_fil_rev_8_21_14_0_10_34_34</strain>
    </source>
</reference>
<keyword evidence="1" id="KW-1133">Transmembrane helix</keyword>
<dbReference type="AlphaFoldDB" id="A0A2H0R082"/>
<feature type="transmembrane region" description="Helical" evidence="1">
    <location>
        <begin position="56"/>
        <end position="75"/>
    </location>
</feature>
<organism evidence="2 3">
    <name type="scientific">Candidatus Zambryskibacteria bacterium CG10_big_fil_rev_8_21_14_0_10_34_34</name>
    <dbReference type="NCBI Taxonomy" id="1975114"/>
    <lineage>
        <taxon>Bacteria</taxon>
        <taxon>Candidatus Zambryskiibacteriota</taxon>
    </lineage>
</organism>
<evidence type="ECO:0000256" key="1">
    <source>
        <dbReference type="SAM" id="Phobius"/>
    </source>
</evidence>
<evidence type="ECO:0000313" key="2">
    <source>
        <dbReference type="EMBL" id="PIR39932.1"/>
    </source>
</evidence>
<evidence type="ECO:0000313" key="3">
    <source>
        <dbReference type="Proteomes" id="UP000230828"/>
    </source>
</evidence>
<dbReference type="Proteomes" id="UP000230828">
    <property type="component" value="Unassembled WGS sequence"/>
</dbReference>
<keyword evidence="1" id="KW-0812">Transmembrane</keyword>
<protein>
    <submittedName>
        <fullName evidence="2">Uncharacterized protein</fullName>
    </submittedName>
</protein>